<dbReference type="EMBL" id="KK107016">
    <property type="protein sequence ID" value="EZA62851.1"/>
    <property type="molecule type" value="Genomic_DNA"/>
</dbReference>
<dbReference type="OrthoDB" id="8063677at2759"/>
<dbReference type="STRING" id="2015173.A0A026X498"/>
<dbReference type="PANTHER" id="PTHR35317:SF40">
    <property type="entry name" value="CCHC-TYPE DOMAIN-CONTAINING PROTEIN"/>
    <property type="match status" value="1"/>
</dbReference>
<evidence type="ECO:0000313" key="2">
    <source>
        <dbReference type="Proteomes" id="UP000053097"/>
    </source>
</evidence>
<dbReference type="Pfam" id="PF14223">
    <property type="entry name" value="Retrotran_gag_2"/>
    <property type="match status" value="1"/>
</dbReference>
<gene>
    <name evidence="1" type="ORF">X777_01168</name>
</gene>
<dbReference type="PANTHER" id="PTHR35317">
    <property type="entry name" value="OS04G0629600 PROTEIN"/>
    <property type="match status" value="1"/>
</dbReference>
<evidence type="ECO:0000313" key="1">
    <source>
        <dbReference type="EMBL" id="EZA62851.1"/>
    </source>
</evidence>
<accession>A0A026X498</accession>
<dbReference type="Proteomes" id="UP000053097">
    <property type="component" value="Unassembled WGS sequence"/>
</dbReference>
<sequence>MENTQLEYLLTCTTAKDMWDKLTSIHEQKSASNKLILLQRFHEYRMNPSESVVQHVARIQNLATQLKDVGENISKVAVIAKILGSLPSRYNAL</sequence>
<dbReference type="OMA" id="RTAWNIL"/>
<dbReference type="AlphaFoldDB" id="A0A026X498"/>
<name>A0A026X498_OOCBI</name>
<keyword evidence="2" id="KW-1185">Reference proteome</keyword>
<organism evidence="1 2">
    <name type="scientific">Ooceraea biroi</name>
    <name type="common">Clonal raider ant</name>
    <name type="synonym">Cerapachys biroi</name>
    <dbReference type="NCBI Taxonomy" id="2015173"/>
    <lineage>
        <taxon>Eukaryota</taxon>
        <taxon>Metazoa</taxon>
        <taxon>Ecdysozoa</taxon>
        <taxon>Arthropoda</taxon>
        <taxon>Hexapoda</taxon>
        <taxon>Insecta</taxon>
        <taxon>Pterygota</taxon>
        <taxon>Neoptera</taxon>
        <taxon>Endopterygota</taxon>
        <taxon>Hymenoptera</taxon>
        <taxon>Apocrita</taxon>
        <taxon>Aculeata</taxon>
        <taxon>Formicoidea</taxon>
        <taxon>Formicidae</taxon>
        <taxon>Dorylinae</taxon>
        <taxon>Ooceraea</taxon>
    </lineage>
</organism>
<reference evidence="1 2" key="1">
    <citation type="journal article" date="2014" name="Curr. Biol.">
        <title>The genome of the clonal raider ant Cerapachys biroi.</title>
        <authorList>
            <person name="Oxley P.R."/>
            <person name="Ji L."/>
            <person name="Fetter-Pruneda I."/>
            <person name="McKenzie S.K."/>
            <person name="Li C."/>
            <person name="Hu H."/>
            <person name="Zhang G."/>
            <person name="Kronauer D.J."/>
        </authorList>
    </citation>
    <scope>NUCLEOTIDE SEQUENCE [LARGE SCALE GENOMIC DNA]</scope>
</reference>
<protein>
    <recommendedName>
        <fullName evidence="3">Copia protein</fullName>
    </recommendedName>
</protein>
<evidence type="ECO:0008006" key="3">
    <source>
        <dbReference type="Google" id="ProtNLM"/>
    </source>
</evidence>
<proteinExistence type="predicted"/>